<dbReference type="GO" id="GO:0032259">
    <property type="term" value="P:methylation"/>
    <property type="evidence" value="ECO:0007669"/>
    <property type="project" value="UniProtKB-KW"/>
</dbReference>
<dbReference type="InterPro" id="IPR010719">
    <property type="entry name" value="MnmM_MeTrfase"/>
</dbReference>
<dbReference type="RefSeq" id="WP_205872074.1">
    <property type="nucleotide sequence ID" value="NZ_CP070872.1"/>
</dbReference>
<evidence type="ECO:0000313" key="1">
    <source>
        <dbReference type="EMBL" id="QSE76894.1"/>
    </source>
</evidence>
<keyword evidence="2" id="KW-1185">Reference proteome</keyword>
<dbReference type="Proteomes" id="UP000663608">
    <property type="component" value="Chromosome"/>
</dbReference>
<organism evidence="1 2">
    <name type="scientific">Lactococcus taiwanensis</name>
    <dbReference type="NCBI Taxonomy" id="1151742"/>
    <lineage>
        <taxon>Bacteria</taxon>
        <taxon>Bacillati</taxon>
        <taxon>Bacillota</taxon>
        <taxon>Bacilli</taxon>
        <taxon>Lactobacillales</taxon>
        <taxon>Streptococcaceae</taxon>
        <taxon>Lactococcus</taxon>
    </lineage>
</organism>
<dbReference type="PANTHER" id="PTHR35276">
    <property type="entry name" value="S-ADENOSYL-L-METHIONINE-DEPENDENT METHYLTRANSFERASES SUPERFAMILY PROTEIN"/>
    <property type="match status" value="1"/>
</dbReference>
<accession>A0AA45KGM6</accession>
<dbReference type="GO" id="GO:0008168">
    <property type="term" value="F:methyltransferase activity"/>
    <property type="evidence" value="ECO:0007669"/>
    <property type="project" value="UniProtKB-KW"/>
</dbReference>
<gene>
    <name evidence="1" type="ORF">JW886_01025</name>
</gene>
<sequence>MLKPLEMAHELLAEVINPKDVVVDATMGNGYDTLFLAMLQAEVYAFDIQKTALEMTEKRLNQAGILSDFLEEGRKELASHSTVHLIHSGHETVGQYVKKPVTAAIFNLGYLPKADKKLITRPETTLTALSALAKQLKVGGRIAVMVYYGHEGGEAEKTAVVNWVTSLPQECWEVMSYAPLNQIHTPPFLIVLEKRKEA</sequence>
<keyword evidence="1" id="KW-0489">Methyltransferase</keyword>
<dbReference type="EMBL" id="CP070872">
    <property type="protein sequence ID" value="QSE76894.1"/>
    <property type="molecule type" value="Genomic_DNA"/>
</dbReference>
<protein>
    <submittedName>
        <fullName evidence="1">SAM-dependent methyltransferase</fullName>
    </submittedName>
</protein>
<dbReference type="AlphaFoldDB" id="A0AA45KGM6"/>
<dbReference type="Gene3D" id="3.40.50.150">
    <property type="entry name" value="Vaccinia Virus protein VP39"/>
    <property type="match status" value="1"/>
</dbReference>
<dbReference type="InterPro" id="IPR029063">
    <property type="entry name" value="SAM-dependent_MTases_sf"/>
</dbReference>
<dbReference type="KEGG" id="lti:JW886_01025"/>
<keyword evidence="1" id="KW-0808">Transferase</keyword>
<evidence type="ECO:0000313" key="2">
    <source>
        <dbReference type="Proteomes" id="UP000663608"/>
    </source>
</evidence>
<dbReference type="Pfam" id="PF06962">
    <property type="entry name" value="rRNA_methylase"/>
    <property type="match status" value="1"/>
</dbReference>
<dbReference type="SUPFAM" id="SSF53335">
    <property type="entry name" value="S-adenosyl-L-methionine-dependent methyltransferases"/>
    <property type="match status" value="1"/>
</dbReference>
<reference evidence="1 2" key="1">
    <citation type="submission" date="2021-02" db="EMBL/GenBank/DDBJ databases">
        <title>Complete genome sequence of Lactococcus lactis strain K_LL004.</title>
        <authorList>
            <person name="Kim H.B."/>
        </authorList>
    </citation>
    <scope>NUCLEOTIDE SEQUENCE [LARGE SCALE GENOMIC DNA]</scope>
    <source>
        <strain evidence="1 2">K_LL004</strain>
    </source>
</reference>
<name>A0AA45KGM6_9LACT</name>
<proteinExistence type="predicted"/>
<dbReference type="PANTHER" id="PTHR35276:SF1">
    <property type="entry name" value="TRNA (MNM(5)S(2)U34)-METHYLTRANSFERASE, CHLOROPLASTIC"/>
    <property type="match status" value="1"/>
</dbReference>